<dbReference type="InterPro" id="IPR058908">
    <property type="entry name" value="P29_C"/>
</dbReference>
<evidence type="ECO:0000313" key="4">
    <source>
        <dbReference type="Proteomes" id="UP000184420"/>
    </source>
</evidence>
<reference evidence="3 4" key="1">
    <citation type="submission" date="2016-11" db="EMBL/GenBank/DDBJ databases">
        <authorList>
            <person name="Jaros S."/>
            <person name="Januszkiewicz K."/>
            <person name="Wedrychowicz H."/>
        </authorList>
    </citation>
    <scope>NUCLEOTIDE SEQUENCE [LARGE SCALE GENOMIC DNA]</scope>
    <source>
        <strain evidence="3 4">DSM 27406</strain>
    </source>
</reference>
<dbReference type="Proteomes" id="UP000184420">
    <property type="component" value="Unassembled WGS sequence"/>
</dbReference>
<sequence>MHTSRRDFLRMGTLGATGLLLPAINGNAYPQPPVKDELASLSTKLLFEWGETLLSLQVNQPAAKGVHGGILCPACATIHGRCSDMIYPFLYLAQQTKQQRYMDAALRLYDWAEEMVSTEDGAWLNEVSTSDWKGITVFGATALAESLIHFGHLLPKATREKWKIRLQRATEYVYQNFTITYGNINYPVAGSYLLALTGQYLQEPRYAKRGKELAHESLAYITTSNLLYGEGRPKPDKSPKGCYAVDLGYNVEESLPSLVQYALLTNDTEITVAVMRSMKAHLEFMLPDGTWDNSWGTRNYKWTWWGSRTSDGCLPAYGLLTDKDPVFYTAALQNTRLLAACTHNKLLHGGPHYVSHGIKPCVAHAMAHSKAMVTYLLHAKPAPSIPATLPRTAEYGLKAFPEIYTWLISKNKWRGTVTAYDQEYTMKGGHATGGALSLLWHNDAGPLLSASMNQYQMVESFNMQKDRDPHSIPLTAGFRLQTAEKLFLSTQDLKATIQTDTTPSAIRISTQTSLVDAAQTAAPDAACQITYTFAADSVTIKAVSSNPAAVFSLPVISARNETVSQPSPTQIIIRKPGALVEIESSVAVKVSVPLNERIFNFVPGMEAVPIILESNQVEISISVKKLS</sequence>
<dbReference type="RefSeq" id="WP_073085037.1">
    <property type="nucleotide sequence ID" value="NZ_FRBL01000008.1"/>
</dbReference>
<dbReference type="STRING" id="1419482.SAMN05444266_108162"/>
<accession>A0A1M7IZV6</accession>
<proteinExistence type="predicted"/>
<name>A0A1M7IZV6_9BACT</name>
<dbReference type="SUPFAM" id="SSF48208">
    <property type="entry name" value="Six-hairpin glycosidases"/>
    <property type="match status" value="1"/>
</dbReference>
<evidence type="ECO:0000259" key="1">
    <source>
        <dbReference type="Pfam" id="PF25840"/>
    </source>
</evidence>
<dbReference type="InterPro" id="IPR006311">
    <property type="entry name" value="TAT_signal"/>
</dbReference>
<dbReference type="Pfam" id="PF25841">
    <property type="entry name" value="Ulvan_lyase_C"/>
    <property type="match status" value="1"/>
</dbReference>
<protein>
    <submittedName>
        <fullName evidence="3">Uncharacterized protein</fullName>
    </submittedName>
</protein>
<dbReference type="EMBL" id="FRBL01000008">
    <property type="protein sequence ID" value="SHM46235.1"/>
    <property type="molecule type" value="Genomic_DNA"/>
</dbReference>
<dbReference type="GO" id="GO:0005975">
    <property type="term" value="P:carbohydrate metabolic process"/>
    <property type="evidence" value="ECO:0007669"/>
    <property type="project" value="InterPro"/>
</dbReference>
<organism evidence="3 4">
    <name type="scientific">Chitinophaga jiangningensis</name>
    <dbReference type="NCBI Taxonomy" id="1419482"/>
    <lineage>
        <taxon>Bacteria</taxon>
        <taxon>Pseudomonadati</taxon>
        <taxon>Bacteroidota</taxon>
        <taxon>Chitinophagia</taxon>
        <taxon>Chitinophagales</taxon>
        <taxon>Chitinophagaceae</taxon>
        <taxon>Chitinophaga</taxon>
    </lineage>
</organism>
<feature type="domain" description="Broad-specificity ulvan lyase N-terminal" evidence="1">
    <location>
        <begin position="47"/>
        <end position="389"/>
    </location>
</feature>
<dbReference type="InterPro" id="IPR008928">
    <property type="entry name" value="6-hairpin_glycosidase_sf"/>
</dbReference>
<dbReference type="Pfam" id="PF25840">
    <property type="entry name" value="Ulvan_lyase_N"/>
    <property type="match status" value="1"/>
</dbReference>
<dbReference type="AlphaFoldDB" id="A0A1M7IZV6"/>
<dbReference type="PROSITE" id="PS51318">
    <property type="entry name" value="TAT"/>
    <property type="match status" value="1"/>
</dbReference>
<dbReference type="InterPro" id="IPR058907">
    <property type="entry name" value="P29_N"/>
</dbReference>
<evidence type="ECO:0000313" key="3">
    <source>
        <dbReference type="EMBL" id="SHM46235.1"/>
    </source>
</evidence>
<gene>
    <name evidence="3" type="ORF">SAMN05444266_108162</name>
</gene>
<evidence type="ECO:0000259" key="2">
    <source>
        <dbReference type="Pfam" id="PF25841"/>
    </source>
</evidence>
<dbReference type="OrthoDB" id="620742at2"/>
<feature type="domain" description="Broad-specificity ulvan lyase C-terminal" evidence="2">
    <location>
        <begin position="398"/>
        <end position="622"/>
    </location>
</feature>
<keyword evidence="4" id="KW-1185">Reference proteome</keyword>